<dbReference type="EMBL" id="JAVRHK010000023">
    <property type="protein sequence ID" value="MDT0678501.1"/>
    <property type="molecule type" value="Genomic_DNA"/>
</dbReference>
<dbReference type="PROSITE" id="PS51257">
    <property type="entry name" value="PROKAR_LIPOPROTEIN"/>
    <property type="match status" value="1"/>
</dbReference>
<dbReference type="InterPro" id="IPR021345">
    <property type="entry name" value="DUF2961"/>
</dbReference>
<evidence type="ECO:0000313" key="1">
    <source>
        <dbReference type="EMBL" id="MDT0678501.1"/>
    </source>
</evidence>
<gene>
    <name evidence="1" type="ORF">RM539_18120</name>
</gene>
<dbReference type="Gene3D" id="2.60.120.260">
    <property type="entry name" value="Galactose-binding domain-like"/>
    <property type="match status" value="1"/>
</dbReference>
<sequence length="679" mass="78107">MRKLSLWLIVFVFLACEEEKKSVSYLEVVNKLTDLKALAKLPESGENSAMWSSYDRESKIDPETGEFIKWDANNDGLKPQFIRKEGDKEVLAEMEGPGAIVRIWSASPRNGQVKIYIDGQEEPVVDLPFIDYFKPSIPAFDFSELVYETNARGFNNYVPITYKKSCKVVAEPGWGQYYQFNYISFPEGTEVEPFDSQLKETNRAALEKVNSFFAEDMGESPYKSENPVAQIQEQVSAGEEKQVYKLNDAGAISSLKARVTIKDSSKTEEILRKVVLKIKWDGEEEAAVWSPLGDFFGTSPGWNEYKTLPMGMTKDWMYSYWYMPYEDGAEIIIHNEYGEDVEIEMEIAHESLEEVQGMGRFHAKWHRDLEPLKEERWPDWTLLETEGRGRFVGTHLNVWSPKGGSCSLGGPGQHWWGEGDEKFFIDGEDFPSTFGTGTEDYFGYAWCIPSVFAHAFHSQTQDNDNMGYQPMNRWHVIDNIPFQKSFDGYLEKYFPNHWPTQYATVVYWYLEPGGKDPLGQVAVEERYGYETPFEVYREESVVEGEDLKIEKNTGGWGSDVWTHEDLFKEVSGHKILIWNANPNNKNELVTNFEWPEEGTYEVEANIIKSKQGGEFTLKLNGTDLQPINFYSDSDEQKTERIVLGTVQLEPGIQNLVINWKGQKEDGKNLRLDYLKYSKK</sequence>
<evidence type="ECO:0000313" key="2">
    <source>
        <dbReference type="Proteomes" id="UP001262582"/>
    </source>
</evidence>
<dbReference type="RefSeq" id="WP_311504835.1">
    <property type="nucleotide sequence ID" value="NZ_JAVRHK010000023.1"/>
</dbReference>
<name>A0ABU3DAK0_9FLAO</name>
<proteinExistence type="predicted"/>
<dbReference type="Pfam" id="PF11175">
    <property type="entry name" value="DUF2961"/>
    <property type="match status" value="1"/>
</dbReference>
<dbReference type="Gene3D" id="2.60.120.1390">
    <property type="match status" value="2"/>
</dbReference>
<keyword evidence="2" id="KW-1185">Reference proteome</keyword>
<dbReference type="GO" id="GO:0016787">
    <property type="term" value="F:hydrolase activity"/>
    <property type="evidence" value="ECO:0007669"/>
    <property type="project" value="UniProtKB-KW"/>
</dbReference>
<keyword evidence="1" id="KW-0378">Hydrolase</keyword>
<dbReference type="Proteomes" id="UP001262582">
    <property type="component" value="Unassembled WGS sequence"/>
</dbReference>
<organism evidence="1 2">
    <name type="scientific">Autumnicola musiva</name>
    <dbReference type="NCBI Taxonomy" id="3075589"/>
    <lineage>
        <taxon>Bacteria</taxon>
        <taxon>Pseudomonadati</taxon>
        <taxon>Bacteroidota</taxon>
        <taxon>Flavobacteriia</taxon>
        <taxon>Flavobacteriales</taxon>
        <taxon>Flavobacteriaceae</taxon>
        <taxon>Autumnicola</taxon>
    </lineage>
</organism>
<reference evidence="1 2" key="1">
    <citation type="submission" date="2023-09" db="EMBL/GenBank/DDBJ databases">
        <authorList>
            <person name="Rey-Velasco X."/>
        </authorList>
    </citation>
    <scope>NUCLEOTIDE SEQUENCE [LARGE SCALE GENOMIC DNA]</scope>
    <source>
        <strain evidence="1 2">F117</strain>
    </source>
</reference>
<accession>A0ABU3DAK0</accession>
<protein>
    <submittedName>
        <fullName evidence="1">Glycoside hydrolase family 172 protein</fullName>
    </submittedName>
</protein>
<comment type="caution">
    <text evidence="1">The sequence shown here is derived from an EMBL/GenBank/DDBJ whole genome shotgun (WGS) entry which is preliminary data.</text>
</comment>